<keyword evidence="3" id="KW-0145">Chemotaxis</keyword>
<evidence type="ECO:0000256" key="3">
    <source>
        <dbReference type="ARBA" id="ARBA00022500"/>
    </source>
</evidence>
<dbReference type="InterPro" id="IPR036048">
    <property type="entry name" value="Interleukin_8-like_sf"/>
</dbReference>
<comment type="similarity">
    <text evidence="2">Belongs to the intercrine beta (chemokine CC) family.</text>
</comment>
<dbReference type="AlphaFoldDB" id="A0A7K6JW46"/>
<feature type="domain" description="Chemokine interleukin-8-like" evidence="7">
    <location>
        <begin position="39"/>
        <end position="97"/>
    </location>
</feature>
<sequence length="102" mass="11297">MRILAVTLAVLLLVAICSLADADLRVSSGTTSSQMHKMNPICCFSYVSRPLPRRFISSAYRTSNSCSKPAVVLVTRKGMKVCADPEARWVQAHLKHSELLEY</sequence>
<dbReference type="InterPro" id="IPR008105">
    <property type="entry name" value="Chemokine_XCL1/XCL2"/>
</dbReference>
<evidence type="ECO:0000256" key="2">
    <source>
        <dbReference type="ARBA" id="ARBA00010868"/>
    </source>
</evidence>
<evidence type="ECO:0000259" key="7">
    <source>
        <dbReference type="SMART" id="SM00199"/>
    </source>
</evidence>
<name>A0A7K6JW46_9PASE</name>
<keyword evidence="5 6" id="KW-0732">Signal</keyword>
<dbReference type="PRINTS" id="PR01731">
    <property type="entry name" value="LYMPHOTACTIN"/>
</dbReference>
<dbReference type="Proteomes" id="UP000542358">
    <property type="component" value="Unassembled WGS sequence"/>
</dbReference>
<comment type="similarity">
    <text evidence="1">Belongs to the intercrine gamma family.</text>
</comment>
<dbReference type="EMBL" id="VZRR01003976">
    <property type="protein sequence ID" value="NWW04541.1"/>
    <property type="molecule type" value="Genomic_DNA"/>
</dbReference>
<dbReference type="FunFam" id="2.40.50.40:FF:000002">
    <property type="entry name" value="C-C motif chemokine"/>
    <property type="match status" value="1"/>
</dbReference>
<dbReference type="PANTHER" id="PTHR12015:SF103">
    <property type="entry name" value="C-C MOTIF CHEMOKINE 4-RELATED"/>
    <property type="match status" value="1"/>
</dbReference>
<dbReference type="PANTHER" id="PTHR12015">
    <property type="entry name" value="SMALL INDUCIBLE CYTOKINE A"/>
    <property type="match status" value="1"/>
</dbReference>
<dbReference type="GO" id="GO:0061844">
    <property type="term" value="P:antimicrobial humoral immune response mediated by antimicrobial peptide"/>
    <property type="evidence" value="ECO:0007669"/>
    <property type="project" value="TreeGrafter"/>
</dbReference>
<feature type="non-terminal residue" evidence="8">
    <location>
        <position position="102"/>
    </location>
</feature>
<reference evidence="8 9" key="1">
    <citation type="submission" date="2019-09" db="EMBL/GenBank/DDBJ databases">
        <title>Bird 10,000 Genomes (B10K) Project - Family phase.</title>
        <authorList>
            <person name="Zhang G."/>
        </authorList>
    </citation>
    <scope>NUCLEOTIDE SEQUENCE [LARGE SCALE GENOMIC DNA]</scope>
    <source>
        <strain evidence="8">B10K-DU-029-42</strain>
        <tissue evidence="8">Muscle</tissue>
    </source>
</reference>
<dbReference type="InterPro" id="IPR001811">
    <property type="entry name" value="Chemokine_IL8-like_dom"/>
</dbReference>
<dbReference type="GO" id="GO:0030335">
    <property type="term" value="P:positive regulation of cell migration"/>
    <property type="evidence" value="ECO:0007669"/>
    <property type="project" value="TreeGrafter"/>
</dbReference>
<dbReference type="GO" id="GO:0008009">
    <property type="term" value="F:chemokine activity"/>
    <property type="evidence" value="ECO:0007669"/>
    <property type="project" value="InterPro"/>
</dbReference>
<evidence type="ECO:0000313" key="8">
    <source>
        <dbReference type="EMBL" id="NWW04541.1"/>
    </source>
</evidence>
<dbReference type="SUPFAM" id="SSF54117">
    <property type="entry name" value="Interleukin 8-like chemokines"/>
    <property type="match status" value="1"/>
</dbReference>
<dbReference type="GO" id="GO:0048020">
    <property type="term" value="F:CCR chemokine receptor binding"/>
    <property type="evidence" value="ECO:0007669"/>
    <property type="project" value="TreeGrafter"/>
</dbReference>
<dbReference type="InterPro" id="IPR039809">
    <property type="entry name" value="Chemokine_b/g/d"/>
</dbReference>
<dbReference type="GO" id="GO:0006954">
    <property type="term" value="P:inflammatory response"/>
    <property type="evidence" value="ECO:0007669"/>
    <property type="project" value="TreeGrafter"/>
</dbReference>
<dbReference type="CDD" id="cd00272">
    <property type="entry name" value="Chemokine_CC"/>
    <property type="match status" value="1"/>
</dbReference>
<gene>
    <name evidence="8" type="primary">Ccl3</name>
    <name evidence="8" type="ORF">OREARF_R07300</name>
</gene>
<evidence type="ECO:0000256" key="1">
    <source>
        <dbReference type="ARBA" id="ARBA00006894"/>
    </source>
</evidence>
<protein>
    <submittedName>
        <fullName evidence="8">CCL3 protein</fullName>
    </submittedName>
</protein>
<proteinExistence type="inferred from homology"/>
<feature type="signal peptide" evidence="6">
    <location>
        <begin position="1"/>
        <end position="22"/>
    </location>
</feature>
<dbReference type="GO" id="GO:0048245">
    <property type="term" value="P:eosinophil chemotaxis"/>
    <property type="evidence" value="ECO:0007669"/>
    <property type="project" value="TreeGrafter"/>
</dbReference>
<evidence type="ECO:0000313" key="9">
    <source>
        <dbReference type="Proteomes" id="UP000542358"/>
    </source>
</evidence>
<evidence type="ECO:0000256" key="6">
    <source>
        <dbReference type="SAM" id="SignalP"/>
    </source>
</evidence>
<dbReference type="GO" id="GO:0005615">
    <property type="term" value="C:extracellular space"/>
    <property type="evidence" value="ECO:0007669"/>
    <property type="project" value="UniProtKB-KW"/>
</dbReference>
<evidence type="ECO:0000256" key="4">
    <source>
        <dbReference type="ARBA" id="ARBA00022514"/>
    </source>
</evidence>
<organism evidence="8 9">
    <name type="scientific">Oreocharis arfaki</name>
    <name type="common">tit berrypecker</name>
    <dbReference type="NCBI Taxonomy" id="979223"/>
    <lineage>
        <taxon>Eukaryota</taxon>
        <taxon>Metazoa</taxon>
        <taxon>Chordata</taxon>
        <taxon>Craniata</taxon>
        <taxon>Vertebrata</taxon>
        <taxon>Euteleostomi</taxon>
        <taxon>Archelosauria</taxon>
        <taxon>Archosauria</taxon>
        <taxon>Dinosauria</taxon>
        <taxon>Saurischia</taxon>
        <taxon>Theropoda</taxon>
        <taxon>Coelurosauria</taxon>
        <taxon>Aves</taxon>
        <taxon>Neognathae</taxon>
        <taxon>Neoaves</taxon>
        <taxon>Telluraves</taxon>
        <taxon>Australaves</taxon>
        <taxon>Passeriformes</taxon>
        <taxon>Passeroidea</taxon>
        <taxon>Paramythiidae</taxon>
        <taxon>Oreocharis</taxon>
    </lineage>
</organism>
<dbReference type="Gene3D" id="2.40.50.40">
    <property type="match status" value="1"/>
</dbReference>
<dbReference type="SMART" id="SM00199">
    <property type="entry name" value="SCY"/>
    <property type="match status" value="1"/>
</dbReference>
<evidence type="ECO:0000256" key="5">
    <source>
        <dbReference type="ARBA" id="ARBA00022729"/>
    </source>
</evidence>
<comment type="caution">
    <text evidence="8">The sequence shown here is derived from an EMBL/GenBank/DDBJ whole genome shotgun (WGS) entry which is preliminary data.</text>
</comment>
<feature type="non-terminal residue" evidence="8">
    <location>
        <position position="1"/>
    </location>
</feature>
<keyword evidence="9" id="KW-1185">Reference proteome</keyword>
<dbReference type="Pfam" id="PF00048">
    <property type="entry name" value="IL8"/>
    <property type="match status" value="1"/>
</dbReference>
<dbReference type="GO" id="GO:0070098">
    <property type="term" value="P:chemokine-mediated signaling pathway"/>
    <property type="evidence" value="ECO:0007669"/>
    <property type="project" value="TreeGrafter"/>
</dbReference>
<keyword evidence="4" id="KW-0202">Cytokine</keyword>
<accession>A0A7K6JW46</accession>
<feature type="chain" id="PRO_5029534767" evidence="6">
    <location>
        <begin position="23"/>
        <end position="102"/>
    </location>
</feature>